<reference evidence="1 2" key="1">
    <citation type="submission" date="2017-03" db="EMBL/GenBank/DDBJ databases">
        <title>Genome analysis of strain PAMC 26577.</title>
        <authorList>
            <person name="Oh H.-M."/>
            <person name="Yang J.-A."/>
        </authorList>
    </citation>
    <scope>NUCLEOTIDE SEQUENCE [LARGE SCALE GENOMIC DNA]</scope>
    <source>
        <strain evidence="1 2">PAMC 26577</strain>
    </source>
</reference>
<sequence length="52" mass="5972">MVVLAGYFEKAKNAQPKEQGNYDGKSADKFGKYLHLFKSRHNFFPQFKVCAS</sequence>
<name>A0A242M5Z6_CABSO</name>
<dbReference type="Proteomes" id="UP000195221">
    <property type="component" value="Unassembled WGS sequence"/>
</dbReference>
<organism evidence="1 2">
    <name type="scientific">Caballeronia sordidicola</name>
    <name type="common">Burkholderia sordidicola</name>
    <dbReference type="NCBI Taxonomy" id="196367"/>
    <lineage>
        <taxon>Bacteria</taxon>
        <taxon>Pseudomonadati</taxon>
        <taxon>Pseudomonadota</taxon>
        <taxon>Betaproteobacteria</taxon>
        <taxon>Burkholderiales</taxon>
        <taxon>Burkholderiaceae</taxon>
        <taxon>Caballeronia</taxon>
    </lineage>
</organism>
<gene>
    <name evidence="1" type="ORF">PAMC26577_37640</name>
</gene>
<comment type="caution">
    <text evidence="1">The sequence shown here is derived from an EMBL/GenBank/DDBJ whole genome shotgun (WGS) entry which is preliminary data.</text>
</comment>
<protein>
    <submittedName>
        <fullName evidence="1">Uncharacterized protein</fullName>
    </submittedName>
</protein>
<proteinExistence type="predicted"/>
<accession>A0A242M5Z6</accession>
<dbReference type="AlphaFoldDB" id="A0A242M5Z6"/>
<evidence type="ECO:0000313" key="1">
    <source>
        <dbReference type="EMBL" id="OTP66616.1"/>
    </source>
</evidence>
<evidence type="ECO:0000313" key="2">
    <source>
        <dbReference type="Proteomes" id="UP000195221"/>
    </source>
</evidence>
<dbReference type="EMBL" id="NBTZ01000159">
    <property type="protein sequence ID" value="OTP66616.1"/>
    <property type="molecule type" value="Genomic_DNA"/>
</dbReference>